<dbReference type="SUPFAM" id="SSF57850">
    <property type="entry name" value="RING/U-box"/>
    <property type="match status" value="1"/>
</dbReference>
<comment type="similarity">
    <text evidence="5">Belongs to the poxviridae LAP protein family.</text>
</comment>
<keyword evidence="19" id="KW-0862">Zinc</keyword>
<reference evidence="30 31" key="1">
    <citation type="journal article" date="2019" name="J. Virol.">
        <title>Punctuated evolution of myxoma virus: rapid and disjunct evolution of a recent viral lineage in Australia.</title>
        <authorList>
            <person name="Eden J.-S."/>
            <person name="Kerr P.J."/>
            <person name="Holmes E.C."/>
        </authorList>
    </citation>
    <scope>NUCLEOTIDE SEQUENCE [LARGE SCALE GENOMIC DNA]</scope>
    <source>
        <strain evidence="29">Aust/SA/Adelaide Hills/05-2012</strain>
        <strain evidence="30">Aust/SA/Sandy Creek/04-2016</strain>
    </source>
</reference>
<protein>
    <recommendedName>
        <fullName evidence="7">E3 ubiquitin-protein ligase LAP</fullName>
        <ecNumber evidence="6">2.3.2.27</ecNumber>
    </recommendedName>
    <alternativeName>
        <fullName evidence="26">Leukemia associated protein</fullName>
    </alternativeName>
</protein>
<dbReference type="InterPro" id="IPR013083">
    <property type="entry name" value="Znf_RING/FYVE/PHD"/>
</dbReference>
<keyword evidence="18" id="KW-1040">Host Golgi apparatus</keyword>
<sequence length="206" mass="23311">MATVVNMDTVVNLDDVSLADKCCWICKEARDIVPNYCKCRGDNKIVHKECLEEWINTDVVKNKSCAICESPYNLKRRYKKITKWRCYKRDCHDSLLVNMSLCLIVGGMGGYLLISTEIVKLIASEEVSNIAKVFLVSASMGPFMVSALTMVRACIDCRTYFIATRERNTIHEVAEMEDVEEVEEVNDDDGDEYVDAVEEIVVESPA</sequence>
<keyword evidence="17" id="KW-0833">Ubl conjugation pathway</keyword>
<evidence type="ECO:0000256" key="2">
    <source>
        <dbReference type="ARBA" id="ARBA00004280"/>
    </source>
</evidence>
<dbReference type="Proteomes" id="UP000291891">
    <property type="component" value="Segment"/>
</dbReference>
<dbReference type="GO" id="GO:0044177">
    <property type="term" value="C:host cell Golgi apparatus"/>
    <property type="evidence" value="ECO:0007669"/>
    <property type="project" value="UniProtKB-SubCell"/>
</dbReference>
<gene>
    <name evidence="30" type="primary">m153R</name>
</gene>
<evidence type="ECO:0000313" key="29">
    <source>
        <dbReference type="EMBL" id="QAV35648.1"/>
    </source>
</evidence>
<dbReference type="PANTHER" id="PTHR46065:SF3">
    <property type="entry name" value="FI20425P1"/>
    <property type="match status" value="1"/>
</dbReference>
<evidence type="ECO:0000256" key="19">
    <source>
        <dbReference type="ARBA" id="ARBA00022833"/>
    </source>
</evidence>
<dbReference type="Gene3D" id="3.30.40.10">
    <property type="entry name" value="Zinc/RING finger domain, C3HC4 (zinc finger)"/>
    <property type="match status" value="1"/>
</dbReference>
<evidence type="ECO:0000256" key="4">
    <source>
        <dbReference type="ARBA" id="ARBA00004359"/>
    </source>
</evidence>
<keyword evidence="12" id="KW-0808">Transferase</keyword>
<evidence type="ECO:0000256" key="7">
    <source>
        <dbReference type="ARBA" id="ARBA00018161"/>
    </source>
</evidence>
<dbReference type="GO" id="GO:0008270">
    <property type="term" value="F:zinc ion binding"/>
    <property type="evidence" value="ECO:0007669"/>
    <property type="project" value="UniProtKB-KW"/>
</dbReference>
<dbReference type="EMBL" id="MK388100">
    <property type="protein sequence ID" value="QAV35648.1"/>
    <property type="molecule type" value="Genomic_DNA"/>
</dbReference>
<evidence type="ECO:0000256" key="8">
    <source>
        <dbReference type="ARBA" id="ARBA00022560"/>
    </source>
</evidence>
<dbReference type="GO" id="GO:0061630">
    <property type="term" value="F:ubiquitin protein ligase activity"/>
    <property type="evidence" value="ECO:0007669"/>
    <property type="project" value="UniProtKB-EC"/>
</dbReference>
<keyword evidence="11" id="KW-1130">Modulation of host ubiquitin pathway by virus</keyword>
<dbReference type="GO" id="GO:0033644">
    <property type="term" value="C:host cell membrane"/>
    <property type="evidence" value="ECO:0007669"/>
    <property type="project" value="UniProtKB-SubCell"/>
</dbReference>
<feature type="transmembrane region" description="Helical" evidence="27">
    <location>
        <begin position="95"/>
        <end position="114"/>
    </location>
</feature>
<evidence type="ECO:0000259" key="28">
    <source>
        <dbReference type="PROSITE" id="PS51292"/>
    </source>
</evidence>
<evidence type="ECO:0000256" key="26">
    <source>
        <dbReference type="ARBA" id="ARBA00031582"/>
    </source>
</evidence>
<evidence type="ECO:0000256" key="15">
    <source>
        <dbReference type="ARBA" id="ARBA00022723"/>
    </source>
</evidence>
<keyword evidence="14" id="KW-1128">Modulation of host ubiquitin pathway by viral E3 ligase</keyword>
<keyword evidence="20" id="KW-1043">Host membrane</keyword>
<evidence type="ECO:0000256" key="5">
    <source>
        <dbReference type="ARBA" id="ARBA00006560"/>
    </source>
</evidence>
<dbReference type="Pfam" id="PF12906">
    <property type="entry name" value="RINGv"/>
    <property type="match status" value="1"/>
</dbReference>
<keyword evidence="16" id="KW-0863">Zinc-finger</keyword>
<evidence type="ECO:0000256" key="27">
    <source>
        <dbReference type="SAM" id="Phobius"/>
    </source>
</evidence>
<dbReference type="GO" id="GO:0016567">
    <property type="term" value="P:protein ubiquitination"/>
    <property type="evidence" value="ECO:0007669"/>
    <property type="project" value="TreeGrafter"/>
</dbReference>
<comment type="catalytic activity">
    <reaction evidence="1">
        <text>S-ubiquitinyl-[E2 ubiquitin-conjugating enzyme]-L-cysteine + [acceptor protein]-L-lysine = [E2 ubiquitin-conjugating enzyme]-L-cysteine + N(6)-ubiquitinyl-[acceptor protein]-L-lysine.</text>
        <dbReference type="EC" id="2.3.2.27"/>
    </reaction>
</comment>
<dbReference type="PROSITE" id="PS51292">
    <property type="entry name" value="ZF_RING_CH"/>
    <property type="match status" value="1"/>
</dbReference>
<keyword evidence="15" id="KW-0479">Metal-binding</keyword>
<keyword evidence="9" id="KW-0945">Host-virus interaction</keyword>
<evidence type="ECO:0000256" key="24">
    <source>
        <dbReference type="ARBA" id="ARBA00023280"/>
    </source>
</evidence>
<evidence type="ECO:0000256" key="22">
    <source>
        <dbReference type="ARBA" id="ARBA00023046"/>
    </source>
</evidence>
<evidence type="ECO:0000313" key="31">
    <source>
        <dbReference type="Proteomes" id="UP000291891"/>
    </source>
</evidence>
<evidence type="ECO:0000256" key="20">
    <source>
        <dbReference type="ARBA" id="ARBA00022870"/>
    </source>
</evidence>
<evidence type="ECO:0000256" key="17">
    <source>
        <dbReference type="ARBA" id="ARBA00022786"/>
    </source>
</evidence>
<evidence type="ECO:0000256" key="11">
    <source>
        <dbReference type="ARBA" id="ARBA00022662"/>
    </source>
</evidence>
<evidence type="ECO:0000256" key="12">
    <source>
        <dbReference type="ARBA" id="ARBA00022679"/>
    </source>
</evidence>
<feature type="domain" description="RING-CH-type" evidence="28">
    <location>
        <begin position="15"/>
        <end position="75"/>
    </location>
</feature>
<dbReference type="GO" id="GO:0046776">
    <property type="term" value="P:symbiont-mediated suppression of host antigen processing and presentation of peptide antigen via MHC class I"/>
    <property type="evidence" value="ECO:0007669"/>
    <property type="project" value="UniProtKB-KW"/>
</dbReference>
<evidence type="ECO:0000256" key="9">
    <source>
        <dbReference type="ARBA" id="ARBA00022581"/>
    </source>
</evidence>
<evidence type="ECO:0000256" key="10">
    <source>
        <dbReference type="ARBA" id="ARBA00022625"/>
    </source>
</evidence>
<keyword evidence="21 27" id="KW-1133">Transmembrane helix</keyword>
<name>A0A481NI43_9POXV</name>
<comment type="function">
    <text evidence="25">E3 ubiquitin-protein ligase which promotes ubiquitination and subsequent degradation of host MHC-I and CD4 molecules, presumably to prevent lysis of infected cells by cytotoxic T-lymphocytes and NK cell. Binds target molecules through transmembrane interaction. The result of this ubiquitination is the enhancement of the endocytosis of the target chain and the delivery to the lysosome, where it is proteolytically destroyed.</text>
</comment>
<evidence type="ECO:0000256" key="16">
    <source>
        <dbReference type="ARBA" id="ARBA00022771"/>
    </source>
</evidence>
<feature type="transmembrane region" description="Helical" evidence="27">
    <location>
        <begin position="134"/>
        <end position="155"/>
    </location>
</feature>
<comment type="subcellular location">
    <subcellularLocation>
        <location evidence="4">Host Golgi apparatus</location>
        <location evidence="4">Host trans-Golgi network membrane</location>
    </subcellularLocation>
    <subcellularLocation>
        <location evidence="2">Host early endosome membrane</location>
    </subcellularLocation>
    <subcellularLocation>
        <location evidence="3">Host membrane</location>
        <topology evidence="3">Multi-pass membrane protein</topology>
    </subcellularLocation>
</comment>
<evidence type="ECO:0000256" key="6">
    <source>
        <dbReference type="ARBA" id="ARBA00012483"/>
    </source>
</evidence>
<evidence type="ECO:0000313" key="30">
    <source>
        <dbReference type="EMBL" id="QAV40380.1"/>
    </source>
</evidence>
<keyword evidence="8" id="KW-1080">Inhibition of host adaptive immune response by virus</keyword>
<evidence type="ECO:0000256" key="23">
    <source>
        <dbReference type="ARBA" id="ARBA00023136"/>
    </source>
</evidence>
<evidence type="ECO:0000256" key="18">
    <source>
        <dbReference type="ARBA" id="ARBA00022812"/>
    </source>
</evidence>
<evidence type="ECO:0000256" key="21">
    <source>
        <dbReference type="ARBA" id="ARBA00022989"/>
    </source>
</evidence>
<dbReference type="SMART" id="SM00744">
    <property type="entry name" value="RINGv"/>
    <property type="match status" value="1"/>
</dbReference>
<dbReference type="GO" id="GO:0039648">
    <property type="term" value="P:symbiont-mediated perturbation of host ubiquitin-like protein modification"/>
    <property type="evidence" value="ECO:0007669"/>
    <property type="project" value="UniProtKB-KW"/>
</dbReference>
<evidence type="ECO:0000256" key="1">
    <source>
        <dbReference type="ARBA" id="ARBA00000900"/>
    </source>
</evidence>
<evidence type="ECO:0000256" key="25">
    <source>
        <dbReference type="ARBA" id="ARBA00025257"/>
    </source>
</evidence>
<keyword evidence="23 27" id="KW-0472">Membrane</keyword>
<keyword evidence="10" id="KW-1115">Inhibition of host MHC class I molecule presentation by virus</keyword>
<proteinExistence type="inferred from homology"/>
<dbReference type="PANTHER" id="PTHR46065">
    <property type="entry name" value="E3 UBIQUITIN-PROTEIN LIGASE MARCH 2/3 FAMILY MEMBER"/>
    <property type="match status" value="1"/>
</dbReference>
<evidence type="ECO:0000256" key="3">
    <source>
        <dbReference type="ARBA" id="ARBA00004301"/>
    </source>
</evidence>
<organism evidence="30 31">
    <name type="scientific">Myxoma virus</name>
    <dbReference type="NCBI Taxonomy" id="10273"/>
    <lineage>
        <taxon>Viruses</taxon>
        <taxon>Varidnaviria</taxon>
        <taxon>Bamfordvirae</taxon>
        <taxon>Nucleocytoviricota</taxon>
        <taxon>Pokkesviricetes</taxon>
        <taxon>Chitovirales</taxon>
        <taxon>Poxviridae</taxon>
        <taxon>Chordopoxvirinae</taxon>
        <taxon>Leporipoxvirus</taxon>
        <taxon>Leporipoxvirus myxoma</taxon>
    </lineage>
</organism>
<keyword evidence="22" id="KW-1039">Host endosome</keyword>
<accession>A0A481NI43</accession>
<dbReference type="EC" id="2.3.2.27" evidence="6"/>
<evidence type="ECO:0000256" key="13">
    <source>
        <dbReference type="ARBA" id="ARBA00022692"/>
    </source>
</evidence>
<keyword evidence="24" id="KW-0899">Viral immunoevasion</keyword>
<keyword evidence="13 27" id="KW-0812">Transmembrane</keyword>
<dbReference type="InterPro" id="IPR011016">
    <property type="entry name" value="Znf_RING-CH"/>
</dbReference>
<dbReference type="Proteomes" id="UP000291149">
    <property type="component" value="Segment"/>
</dbReference>
<evidence type="ECO:0000256" key="14">
    <source>
        <dbReference type="ARBA" id="ARBA00022711"/>
    </source>
</evidence>
<dbReference type="EMBL" id="MK388128">
    <property type="protein sequence ID" value="QAV40380.1"/>
    <property type="molecule type" value="Genomic_DNA"/>
</dbReference>